<evidence type="ECO:0000313" key="2">
    <source>
        <dbReference type="EMBL" id="PAV92373.1"/>
    </source>
</evidence>
<accession>A0A2A2M1W3</accession>
<dbReference type="EMBL" id="LIAE01006227">
    <property type="protein sequence ID" value="PAV92373.1"/>
    <property type="molecule type" value="Genomic_DNA"/>
</dbReference>
<dbReference type="Proteomes" id="UP000218231">
    <property type="component" value="Unassembled WGS sequence"/>
</dbReference>
<name>A0A2A2M1W3_9BILA</name>
<gene>
    <name evidence="2" type="ORF">WR25_06307</name>
</gene>
<comment type="caution">
    <text evidence="2">The sequence shown here is derived from an EMBL/GenBank/DDBJ whole genome shotgun (WGS) entry which is preliminary data.</text>
</comment>
<protein>
    <recommendedName>
        <fullName evidence="4">XRE family transcriptional regulator</fullName>
    </recommendedName>
</protein>
<evidence type="ECO:0008006" key="4">
    <source>
        <dbReference type="Google" id="ProtNLM"/>
    </source>
</evidence>
<proteinExistence type="predicted"/>
<organism evidence="2 3">
    <name type="scientific">Diploscapter pachys</name>
    <dbReference type="NCBI Taxonomy" id="2018661"/>
    <lineage>
        <taxon>Eukaryota</taxon>
        <taxon>Metazoa</taxon>
        <taxon>Ecdysozoa</taxon>
        <taxon>Nematoda</taxon>
        <taxon>Chromadorea</taxon>
        <taxon>Rhabditida</taxon>
        <taxon>Rhabditina</taxon>
        <taxon>Rhabditomorpha</taxon>
        <taxon>Rhabditoidea</taxon>
        <taxon>Rhabditidae</taxon>
        <taxon>Diploscapter</taxon>
    </lineage>
</organism>
<keyword evidence="3" id="KW-1185">Reference proteome</keyword>
<sequence length="182" mass="20579">MAHVEKSSALDTNGRQHLRSADGSVPPKGVAEVLCDLVDEVGLSQRYLSGVTQIKRTRLQRVLHSDPNQRVQMTIEEAEALKTALGIDEYDIAVELDFRRRDLGTSIDTVRRKVIIKGIMRGLAGELIKEMDLISEIDYDEVTPDLTVNLQKILAKCAGRSLQSFKRVCERHHRERSDPFRD</sequence>
<reference evidence="2 3" key="1">
    <citation type="journal article" date="2017" name="Curr. Biol.">
        <title>Genome architecture and evolution of a unichromosomal asexual nematode.</title>
        <authorList>
            <person name="Fradin H."/>
            <person name="Zegar C."/>
            <person name="Gutwein M."/>
            <person name="Lucas J."/>
            <person name="Kovtun M."/>
            <person name="Corcoran D."/>
            <person name="Baugh L.R."/>
            <person name="Kiontke K."/>
            <person name="Gunsalus K."/>
            <person name="Fitch D.H."/>
            <person name="Piano F."/>
        </authorList>
    </citation>
    <scope>NUCLEOTIDE SEQUENCE [LARGE SCALE GENOMIC DNA]</scope>
    <source>
        <strain evidence="2">PF1309</strain>
    </source>
</reference>
<dbReference type="AlphaFoldDB" id="A0A2A2M1W3"/>
<evidence type="ECO:0000313" key="3">
    <source>
        <dbReference type="Proteomes" id="UP000218231"/>
    </source>
</evidence>
<feature type="region of interest" description="Disordered" evidence="1">
    <location>
        <begin position="1"/>
        <end position="24"/>
    </location>
</feature>
<evidence type="ECO:0000256" key="1">
    <source>
        <dbReference type="SAM" id="MobiDB-lite"/>
    </source>
</evidence>